<dbReference type="PANTHER" id="PTHR43952">
    <property type="entry name" value="MYB FAMILY TRANSCRIPTION FACTOR-RELATED"/>
    <property type="match status" value="1"/>
</dbReference>
<keyword evidence="9" id="KW-1185">Reference proteome</keyword>
<evidence type="ECO:0000256" key="3">
    <source>
        <dbReference type="ARBA" id="ARBA00023163"/>
    </source>
</evidence>
<accession>A0A9Q0HRY6</accession>
<keyword evidence="2" id="KW-0805">Transcription regulation</keyword>
<keyword evidence="4" id="KW-0539">Nucleus</keyword>
<protein>
    <submittedName>
        <fullName evidence="8">Uncharacterized protein</fullName>
    </submittedName>
</protein>
<dbReference type="Gene3D" id="1.10.10.60">
    <property type="entry name" value="Homeodomain-like"/>
    <property type="match status" value="1"/>
</dbReference>
<name>A0A9Q0HRY6_9POAL</name>
<dbReference type="Pfam" id="PF23082">
    <property type="entry name" value="Myb_DNA-binding_2"/>
    <property type="match status" value="1"/>
</dbReference>
<dbReference type="InterPro" id="IPR044636">
    <property type="entry name" value="RADIALIS-like"/>
</dbReference>
<dbReference type="PROSITE" id="PS50090">
    <property type="entry name" value="MYB_LIKE"/>
    <property type="match status" value="1"/>
</dbReference>
<evidence type="ECO:0000259" key="6">
    <source>
        <dbReference type="PROSITE" id="PS50090"/>
    </source>
</evidence>
<feature type="region of interest" description="Disordered" evidence="5">
    <location>
        <begin position="80"/>
        <end position="111"/>
    </location>
</feature>
<dbReference type="Proteomes" id="UP001151287">
    <property type="component" value="Unassembled WGS sequence"/>
</dbReference>
<dbReference type="InterPro" id="IPR009057">
    <property type="entry name" value="Homeodomain-like_sf"/>
</dbReference>
<comment type="subcellular location">
    <subcellularLocation>
        <location evidence="1">Nucleus</location>
    </subcellularLocation>
</comment>
<dbReference type="InterPro" id="IPR001005">
    <property type="entry name" value="SANT/Myb"/>
</dbReference>
<gene>
    <name evidence="8" type="ORF">LUZ63_012441</name>
</gene>
<dbReference type="CDD" id="cd00167">
    <property type="entry name" value="SANT"/>
    <property type="match status" value="1"/>
</dbReference>
<dbReference type="GO" id="GO:0003700">
    <property type="term" value="F:DNA-binding transcription factor activity"/>
    <property type="evidence" value="ECO:0007669"/>
    <property type="project" value="InterPro"/>
</dbReference>
<dbReference type="EMBL" id="JAMQYH010000003">
    <property type="protein sequence ID" value="KAJ1695743.1"/>
    <property type="molecule type" value="Genomic_DNA"/>
</dbReference>
<proteinExistence type="predicted"/>
<evidence type="ECO:0000256" key="2">
    <source>
        <dbReference type="ARBA" id="ARBA00023015"/>
    </source>
</evidence>
<dbReference type="InterPro" id="IPR017884">
    <property type="entry name" value="SANT_dom"/>
</dbReference>
<feature type="domain" description="SANT" evidence="7">
    <location>
        <begin position="11"/>
        <end position="67"/>
    </location>
</feature>
<feature type="compositionally biased region" description="Polar residues" evidence="5">
    <location>
        <begin position="80"/>
        <end position="90"/>
    </location>
</feature>
<evidence type="ECO:0000313" key="9">
    <source>
        <dbReference type="Proteomes" id="UP001151287"/>
    </source>
</evidence>
<evidence type="ECO:0000259" key="7">
    <source>
        <dbReference type="PROSITE" id="PS51293"/>
    </source>
</evidence>
<dbReference type="OrthoDB" id="10291036at2759"/>
<dbReference type="SUPFAM" id="SSF46689">
    <property type="entry name" value="Homeodomain-like"/>
    <property type="match status" value="1"/>
</dbReference>
<feature type="compositionally biased region" description="Polar residues" evidence="5">
    <location>
        <begin position="98"/>
        <end position="111"/>
    </location>
</feature>
<dbReference type="PROSITE" id="PS51293">
    <property type="entry name" value="SANT"/>
    <property type="match status" value="1"/>
</dbReference>
<organism evidence="8 9">
    <name type="scientific">Rhynchospora breviuscula</name>
    <dbReference type="NCBI Taxonomy" id="2022672"/>
    <lineage>
        <taxon>Eukaryota</taxon>
        <taxon>Viridiplantae</taxon>
        <taxon>Streptophyta</taxon>
        <taxon>Embryophyta</taxon>
        <taxon>Tracheophyta</taxon>
        <taxon>Spermatophyta</taxon>
        <taxon>Magnoliopsida</taxon>
        <taxon>Liliopsida</taxon>
        <taxon>Poales</taxon>
        <taxon>Cyperaceae</taxon>
        <taxon>Cyperoideae</taxon>
        <taxon>Rhynchosporeae</taxon>
        <taxon>Rhynchospora</taxon>
    </lineage>
</organism>
<evidence type="ECO:0000256" key="1">
    <source>
        <dbReference type="ARBA" id="ARBA00004123"/>
    </source>
</evidence>
<dbReference type="AlphaFoldDB" id="A0A9Q0HRY6"/>
<reference evidence="8" key="1">
    <citation type="journal article" date="2022" name="Cell">
        <title>Repeat-based holocentromeres influence genome architecture and karyotype evolution.</title>
        <authorList>
            <person name="Hofstatter P.G."/>
            <person name="Thangavel G."/>
            <person name="Lux T."/>
            <person name="Neumann P."/>
            <person name="Vondrak T."/>
            <person name="Novak P."/>
            <person name="Zhang M."/>
            <person name="Costa L."/>
            <person name="Castellani M."/>
            <person name="Scott A."/>
            <person name="Toegelov H."/>
            <person name="Fuchs J."/>
            <person name="Mata-Sucre Y."/>
            <person name="Dias Y."/>
            <person name="Vanzela A.L.L."/>
            <person name="Huettel B."/>
            <person name="Almeida C.C.S."/>
            <person name="Simkova H."/>
            <person name="Souza G."/>
            <person name="Pedrosa-Harand A."/>
            <person name="Macas J."/>
            <person name="Mayer K.F.X."/>
            <person name="Houben A."/>
            <person name="Marques A."/>
        </authorList>
    </citation>
    <scope>NUCLEOTIDE SEQUENCE</scope>
    <source>
        <strain evidence="8">RhyBre1mFocal</strain>
    </source>
</reference>
<keyword evidence="3" id="KW-0804">Transcription</keyword>
<evidence type="ECO:0000256" key="4">
    <source>
        <dbReference type="ARBA" id="ARBA00023242"/>
    </source>
</evidence>
<feature type="domain" description="Myb-like" evidence="6">
    <location>
        <begin position="16"/>
        <end position="63"/>
    </location>
</feature>
<dbReference type="SMART" id="SM00717">
    <property type="entry name" value="SANT"/>
    <property type="match status" value="1"/>
</dbReference>
<dbReference type="GO" id="GO:0005634">
    <property type="term" value="C:nucleus"/>
    <property type="evidence" value="ECO:0007669"/>
    <property type="project" value="UniProtKB-SubCell"/>
</dbReference>
<dbReference type="PANTHER" id="PTHR43952:SF75">
    <property type="entry name" value="PROTEIN RADIALIS-LIKE 6"/>
    <property type="match status" value="1"/>
</dbReference>
<evidence type="ECO:0000313" key="8">
    <source>
        <dbReference type="EMBL" id="KAJ1695743.1"/>
    </source>
</evidence>
<sequence>MASSSTISFQIAGTQWTRQENEKFEEALVVYDKDTPDRWQSVARFVGGNKSAEDVKRYYELLLEDIIAIESGEVPCPVYTSSNSRGGMTNDNEEHGSIDSQAPSTTSRSNA</sequence>
<dbReference type="FunFam" id="1.10.10.60:FF:000154">
    <property type="entry name" value="Transcription factor SRM1"/>
    <property type="match status" value="1"/>
</dbReference>
<evidence type="ECO:0000256" key="5">
    <source>
        <dbReference type="SAM" id="MobiDB-lite"/>
    </source>
</evidence>
<comment type="caution">
    <text evidence="8">The sequence shown here is derived from an EMBL/GenBank/DDBJ whole genome shotgun (WGS) entry which is preliminary data.</text>
</comment>